<organism evidence="1 2">
    <name type="scientific">Corallococcus carmarthensis</name>
    <dbReference type="NCBI Taxonomy" id="2316728"/>
    <lineage>
        <taxon>Bacteria</taxon>
        <taxon>Pseudomonadati</taxon>
        <taxon>Myxococcota</taxon>
        <taxon>Myxococcia</taxon>
        <taxon>Myxococcales</taxon>
        <taxon>Cystobacterineae</taxon>
        <taxon>Myxococcaceae</taxon>
        <taxon>Corallococcus</taxon>
    </lineage>
</organism>
<keyword evidence="2" id="KW-1185">Reference proteome</keyword>
<dbReference type="Proteomes" id="UP000268313">
    <property type="component" value="Unassembled WGS sequence"/>
</dbReference>
<sequence>MSRPPRFRTAYSTTGEPLAGQSVLDYLPDEFADLLDEQRTLASHELGFPPSTAQGDFAGTLMELAALLGHTLGAYQDRYANDAFLGTALTAKALVRHGRRLGYEPGPGLAATGYVVLTLKDGVSGTVLRGLAMGSASVGEKKAQDYETTEDVAVSAAWSELFPYDALAVLPLAGKSTFEVEGTGFGIELGDFVVIERGSTLTAHEVSAPPVEDGGRTRLTVKQPLTGSNGDYPGAVVWAKPAHDLHLFGWDTPASSFTEAELQGGELPASPGAYPVHGYTVTPAYDANDLYLSEEIKKSVAGSPGVLVTSAGPSALKVTAETSRNVTFSKIRHVVVQIPADPTKPTGPQVTVLDEKPTVSVARTVTAIQAKAGGTSLVRSGQAIRTSRWLLGFAVKAPLVATGPNPVTVTQPGSTPVRLDRQAADLEPGRLVALGERGGAGRFEVVRLTSVGSWADGAGAVRTQLTWEPVEPPEAGAPWALGTLRILGNVARISHGKTATEVLGGSDGSTPFLRLPLKQKPLTYLPSPDGAEPELEVRVADVLWSRVVDFVAASPEDRCYLVQRDETGTVSVVFGDGIQGAIPSSGRNHIAATYRTGIGPDGDADAFAVSRLKKAHALVERVANPLAVKGGAAPAEPEEVRTQATGYIRTFDRAVSVEDHKQLALLFPGIVKASAEWTKIEGDLEGIRVVVADAKGTAATASSVKAFLQARRDTTVLLDVVGPELVGLKLKLVLESDPAYLRETVERAVRDALCGTSEAEPGLFAFVARDLGQPAFLSEVYERIERAPGVRFVELRLFDTLEEVGKGQPPRVADTVIASPKQMLVLAPQDIEILPPEAP</sequence>
<gene>
    <name evidence="1" type="ORF">D7X32_14045</name>
</gene>
<reference evidence="2" key="1">
    <citation type="submission" date="2018-09" db="EMBL/GenBank/DDBJ databases">
        <authorList>
            <person name="Livingstone P.G."/>
            <person name="Whitworth D.E."/>
        </authorList>
    </citation>
    <scope>NUCLEOTIDE SEQUENCE [LARGE SCALE GENOMIC DNA]</scope>
    <source>
        <strain evidence="2">CA043D</strain>
    </source>
</reference>
<accession>A0A3A8K5J1</accession>
<protein>
    <recommendedName>
        <fullName evidence="3">Baseplate protein J-like domain-containing protein</fullName>
    </recommendedName>
</protein>
<evidence type="ECO:0000313" key="1">
    <source>
        <dbReference type="EMBL" id="RKH03413.1"/>
    </source>
</evidence>
<name>A0A3A8K5J1_9BACT</name>
<evidence type="ECO:0000313" key="2">
    <source>
        <dbReference type="Proteomes" id="UP000268313"/>
    </source>
</evidence>
<dbReference type="EMBL" id="RAWE01000041">
    <property type="protein sequence ID" value="RKH03413.1"/>
    <property type="molecule type" value="Genomic_DNA"/>
</dbReference>
<dbReference type="AlphaFoldDB" id="A0A3A8K5J1"/>
<evidence type="ECO:0008006" key="3">
    <source>
        <dbReference type="Google" id="ProtNLM"/>
    </source>
</evidence>
<dbReference type="RefSeq" id="WP_120603051.1">
    <property type="nucleotide sequence ID" value="NZ_RAWE01000041.1"/>
</dbReference>
<comment type="caution">
    <text evidence="1">The sequence shown here is derived from an EMBL/GenBank/DDBJ whole genome shotgun (WGS) entry which is preliminary data.</text>
</comment>
<dbReference type="OrthoDB" id="266253at2"/>
<proteinExistence type="predicted"/>